<keyword evidence="2" id="KW-1185">Reference proteome</keyword>
<feature type="chain" id="PRO_5027094807" evidence="1">
    <location>
        <begin position="20"/>
        <end position="203"/>
    </location>
</feature>
<dbReference type="PANTHER" id="PTHR39069">
    <property type="entry name" value="ECDYSONE-INDUCIBLE GENE E1, ISOFORM A"/>
    <property type="match status" value="1"/>
</dbReference>
<accession>A0A6J2XMG9</accession>
<name>A0A6J2XMG9_SITOR</name>
<evidence type="ECO:0000256" key="1">
    <source>
        <dbReference type="SAM" id="SignalP"/>
    </source>
</evidence>
<evidence type="ECO:0000313" key="2">
    <source>
        <dbReference type="Proteomes" id="UP000504635"/>
    </source>
</evidence>
<dbReference type="RefSeq" id="XP_030751854.1">
    <property type="nucleotide sequence ID" value="XM_030895994.1"/>
</dbReference>
<keyword evidence="1" id="KW-0732">Signal</keyword>
<proteinExistence type="predicted"/>
<evidence type="ECO:0000313" key="3">
    <source>
        <dbReference type="RefSeq" id="XP_030751854.1"/>
    </source>
</evidence>
<dbReference type="KEGG" id="soy:115879277"/>
<reference evidence="3" key="1">
    <citation type="submission" date="2025-08" db="UniProtKB">
        <authorList>
            <consortium name="RefSeq"/>
        </authorList>
    </citation>
    <scope>IDENTIFICATION</scope>
    <source>
        <tissue evidence="3">Gonads</tissue>
    </source>
</reference>
<dbReference type="Proteomes" id="UP000504635">
    <property type="component" value="Unplaced"/>
</dbReference>
<dbReference type="GeneID" id="115879277"/>
<feature type="signal peptide" evidence="1">
    <location>
        <begin position="1"/>
        <end position="19"/>
    </location>
</feature>
<protein>
    <submittedName>
        <fullName evidence="3">Uncharacterized protein LOC115879277</fullName>
    </submittedName>
</protein>
<dbReference type="PANTHER" id="PTHR39069:SF8">
    <property type="entry name" value="FI17111P1"/>
    <property type="match status" value="1"/>
</dbReference>
<organism evidence="2 3">
    <name type="scientific">Sitophilus oryzae</name>
    <name type="common">Rice weevil</name>
    <name type="synonym">Curculio oryzae</name>
    <dbReference type="NCBI Taxonomy" id="7048"/>
    <lineage>
        <taxon>Eukaryota</taxon>
        <taxon>Metazoa</taxon>
        <taxon>Ecdysozoa</taxon>
        <taxon>Arthropoda</taxon>
        <taxon>Hexapoda</taxon>
        <taxon>Insecta</taxon>
        <taxon>Pterygota</taxon>
        <taxon>Neoptera</taxon>
        <taxon>Endopterygota</taxon>
        <taxon>Coleoptera</taxon>
        <taxon>Polyphaga</taxon>
        <taxon>Cucujiformia</taxon>
        <taxon>Curculionidae</taxon>
        <taxon>Dryophthorinae</taxon>
        <taxon>Sitophilus</taxon>
    </lineage>
</organism>
<dbReference type="AlphaFoldDB" id="A0A6J2XMG9"/>
<dbReference type="OrthoDB" id="504708at2759"/>
<gene>
    <name evidence="3" type="primary">LOC115879277</name>
</gene>
<dbReference type="InParanoid" id="A0A6J2XMG9"/>
<sequence>MHLEILLVCVACVIAGIKASAIHGPCETDEDCGTIDTECNNNVCTCKPNFAVWFDSCVALPQPRITCHKKHDCHRSLGVKSMCTKKNQCACKPFHHLHQGQCVKNRDLHDTCDHDHQCYCGEDCQEKIACIHKNCSCKAGHKPYRSRRCISDTPFVLRIADQVQLAPIKATESFVKESTVASSTKTLFSSVISIVLPIFLLIK</sequence>